<name>A0A5C1AHB2_9BACT</name>
<dbReference type="RefSeq" id="WP_168219049.1">
    <property type="nucleotide sequence ID" value="NZ_CP042425.1"/>
</dbReference>
<feature type="domain" description="Glycosyltransferase subfamily 4-like N-terminal" evidence="2">
    <location>
        <begin position="26"/>
        <end position="193"/>
    </location>
</feature>
<evidence type="ECO:0000313" key="3">
    <source>
        <dbReference type="EMBL" id="QEL16504.1"/>
    </source>
</evidence>
<evidence type="ECO:0000313" key="4">
    <source>
        <dbReference type="Proteomes" id="UP000324974"/>
    </source>
</evidence>
<dbReference type="GO" id="GO:0016757">
    <property type="term" value="F:glycosyltransferase activity"/>
    <property type="evidence" value="ECO:0007669"/>
    <property type="project" value="InterPro"/>
</dbReference>
<dbReference type="PANTHER" id="PTHR12526">
    <property type="entry name" value="GLYCOSYLTRANSFERASE"/>
    <property type="match status" value="1"/>
</dbReference>
<organism evidence="3 4">
    <name type="scientific">Limnoglobus roseus</name>
    <dbReference type="NCBI Taxonomy" id="2598579"/>
    <lineage>
        <taxon>Bacteria</taxon>
        <taxon>Pseudomonadati</taxon>
        <taxon>Planctomycetota</taxon>
        <taxon>Planctomycetia</taxon>
        <taxon>Gemmatales</taxon>
        <taxon>Gemmataceae</taxon>
        <taxon>Limnoglobus</taxon>
    </lineage>
</organism>
<dbReference type="Pfam" id="PF13439">
    <property type="entry name" value="Glyco_transf_4"/>
    <property type="match status" value="1"/>
</dbReference>
<evidence type="ECO:0000259" key="1">
    <source>
        <dbReference type="Pfam" id="PF00534"/>
    </source>
</evidence>
<dbReference type="Proteomes" id="UP000324974">
    <property type="component" value="Chromosome"/>
</dbReference>
<evidence type="ECO:0000259" key="2">
    <source>
        <dbReference type="Pfam" id="PF13439"/>
    </source>
</evidence>
<dbReference type="CDD" id="cd03801">
    <property type="entry name" value="GT4_PimA-like"/>
    <property type="match status" value="1"/>
</dbReference>
<dbReference type="InterPro" id="IPR001296">
    <property type="entry name" value="Glyco_trans_1"/>
</dbReference>
<feature type="domain" description="Glycosyl transferase family 1" evidence="1">
    <location>
        <begin position="205"/>
        <end position="366"/>
    </location>
</feature>
<dbReference type="EMBL" id="CP042425">
    <property type="protein sequence ID" value="QEL16504.1"/>
    <property type="molecule type" value="Genomic_DNA"/>
</dbReference>
<reference evidence="4" key="1">
    <citation type="submission" date="2019-08" db="EMBL/GenBank/DDBJ databases">
        <title>Limnoglobus roseus gen. nov., sp. nov., a novel freshwater planctomycete with a giant genome from the family Gemmataceae.</title>
        <authorList>
            <person name="Kulichevskaya I.S."/>
            <person name="Naumoff D.G."/>
            <person name="Miroshnikov K."/>
            <person name="Ivanova A."/>
            <person name="Philippov D.A."/>
            <person name="Hakobyan A."/>
            <person name="Rijpstra I.C."/>
            <person name="Sinninghe Damste J.S."/>
            <person name="Liesack W."/>
            <person name="Dedysh S.N."/>
        </authorList>
    </citation>
    <scope>NUCLEOTIDE SEQUENCE [LARGE SCALE GENOMIC DNA]</scope>
    <source>
        <strain evidence="4">PX52</strain>
    </source>
</reference>
<keyword evidence="3" id="KW-0808">Transferase</keyword>
<dbReference type="InterPro" id="IPR028098">
    <property type="entry name" value="Glyco_trans_4-like_N"/>
</dbReference>
<keyword evidence="4" id="KW-1185">Reference proteome</keyword>
<accession>A0A5C1AHB2</accession>
<dbReference type="Gene3D" id="3.40.50.2000">
    <property type="entry name" value="Glycogen Phosphorylase B"/>
    <property type="match status" value="2"/>
</dbReference>
<dbReference type="Pfam" id="PF00534">
    <property type="entry name" value="Glycos_transf_1"/>
    <property type="match status" value="1"/>
</dbReference>
<dbReference type="KEGG" id="lrs:PX52LOC_03463"/>
<dbReference type="SUPFAM" id="SSF53756">
    <property type="entry name" value="UDP-Glycosyltransferase/glycogen phosphorylase"/>
    <property type="match status" value="1"/>
</dbReference>
<gene>
    <name evidence="3" type="ORF">PX52LOC_03463</name>
</gene>
<dbReference type="AlphaFoldDB" id="A0A5C1AHB2"/>
<protein>
    <submittedName>
        <fullName evidence="3">GT4 family glycosyltransferase</fullName>
    </submittedName>
</protein>
<sequence>MSDPIAPTSGLPTRVTFITHYTELYGANLSLLNLIEGLVPYGVQARVLCPDRGDLLSALDRRGVPWAVIPFEWWVSTHRTAAGTATRLARNVRRLRPIVRQISAWETDLVYSNSSVFSIGAMAAAELELPHVWHLREFGRRDYDLWPDFGTRLSRLAFRTADATIFVSLALQRAFLGKAVLPHSHVIYNGIAPAKVFDDRKRAADAIRERRQPFTFVLVGRFRESKGQAVAIRALAALPAAFAETRLLLVGGAGNTGDQGYYEGCRALVAELGLTDRVEFWGYVPDPERAFLAADAALMCSRNEAMGRVTVEAMSAARPVIGYDAGGTSELIEDGRTGLLYRGGEAALAACMEQYCVEPALAVRHGEAGWQAARGRHTEEDYAARVHAVLRTVLTARGFGGR</sequence>
<proteinExistence type="predicted"/>